<proteinExistence type="predicted"/>
<reference evidence="1" key="1">
    <citation type="submission" date="2022-08" db="EMBL/GenBank/DDBJ databases">
        <title>Genome Sequence of Fusarium decemcellulare.</title>
        <authorList>
            <person name="Buettner E."/>
        </authorList>
    </citation>
    <scope>NUCLEOTIDE SEQUENCE</scope>
    <source>
        <strain evidence="1">Babe19</strain>
    </source>
</reference>
<keyword evidence="2" id="KW-1185">Reference proteome</keyword>
<evidence type="ECO:0000313" key="2">
    <source>
        <dbReference type="Proteomes" id="UP001148629"/>
    </source>
</evidence>
<organism evidence="1 2">
    <name type="scientific">Fusarium decemcellulare</name>
    <dbReference type="NCBI Taxonomy" id="57161"/>
    <lineage>
        <taxon>Eukaryota</taxon>
        <taxon>Fungi</taxon>
        <taxon>Dikarya</taxon>
        <taxon>Ascomycota</taxon>
        <taxon>Pezizomycotina</taxon>
        <taxon>Sordariomycetes</taxon>
        <taxon>Hypocreomycetidae</taxon>
        <taxon>Hypocreales</taxon>
        <taxon>Nectriaceae</taxon>
        <taxon>Fusarium</taxon>
        <taxon>Fusarium decemcellulare species complex</taxon>
    </lineage>
</organism>
<sequence length="1162" mass="132192">MCVKKTIVAKNAFDHDLWARTDQCQPEQPVDEGTTRPDVEPDPDRGTDFQPFNIIERPASIDDLRMSPLALFQHFVPENLVSEWVTYTNNVPLKSDPGPHSRQKAWRPTNVAEVYLWLATVIYVGIHKENSLSDHWKTADVFDQIPRYLITRFMPRKRFEILLRWLRTFDPHNGSYKKKPSWHKVDKWLPKETYHVFLDNLFSSPKLFRILRQRGYGAAGTCRTNYGIYKALAKEKKADNNGKCDWFWNDLRSYPTPYNQVNQIGYKDNALVLLLSTLYNGEEMPFRLRHQPTTTNLRAKQIKRFFGKEIRGAGSARLRFIRSETAGTSITSKFRSLSFLNTIDSKARLHQKHCSTVRISSLAMAEAVGLAASVIAIINLSAKVVKLCSDYSTAVGNARADITRLQSQLNDLSRCLQGARRLLADPNSKSLATSRGLVDSLDDCKSELDQVQTRLDPGKAGKARKTMRRFGLCTLKWPFDSKEFSGIISNLERYNQTITWCLQIDQTTILLDIQQRFEGVSLQPRRDESVARKPCFCVPFDRDPDFVDRPDILTWLKGQYTGSARRMALMGMGGFGKSQVAIQFAHHIHDESPQTSVFWIHASSKLRFEEAYRSIAQRLELPRRNDPDVDVLGLVRDWLQTEEAGSWLMVLDNVDDVNLFHPGSRASGIKAANQPTDENTNIQSDQRPLAAYLPKCRSGTILVTSRSIDAAEKLTGSHKAIYRVSAMDDTRGLQLLRNKLNGDFDRDAAADLLRALDYIPLAITQAAADAGDLRRDETVSNSVVTTWQVTFEQIRRERPSAAKLLSFISFFNPQGIPEFVLHDYNTDLTYRLGSDTESTDFEDDIDVLCGYSLVSMTAAQDVCEVHSLVQFCTRAWISMVDDTEQWKWVFLRSMSRHFPRGGAFETWPTCQLLLPHVESLLEEKPSDESLQNWACLLTNCALYMLTIGNYTAAEKLGRKAVETRTKVLGEDHPDTLTSMTNLASTFWKQGRWKEAEELEVGVIETKKRVLGEEHPSTLTSIANLASTFWNQGRWKEAEELQVGVMEMRKRVLGEEHPDTLMSMAKLASTFIKQGRWKEAEKLQIGVMEMRTRVLGEEHPDTLTSMDNLAVTWKVQDRTRDALALLRSCVVLRERLLGTDHPHTVLSVAVLAEWENMSDLGEE</sequence>
<dbReference type="EMBL" id="JANRMS010002363">
    <property type="protein sequence ID" value="KAJ3522867.1"/>
    <property type="molecule type" value="Genomic_DNA"/>
</dbReference>
<accession>A0ACC1RP20</accession>
<protein>
    <submittedName>
        <fullName evidence="1">Uncharacterized protein</fullName>
    </submittedName>
</protein>
<evidence type="ECO:0000313" key="1">
    <source>
        <dbReference type="EMBL" id="KAJ3522867.1"/>
    </source>
</evidence>
<gene>
    <name evidence="1" type="ORF">NM208_g12684</name>
</gene>
<dbReference type="Proteomes" id="UP001148629">
    <property type="component" value="Unassembled WGS sequence"/>
</dbReference>
<comment type="caution">
    <text evidence="1">The sequence shown here is derived from an EMBL/GenBank/DDBJ whole genome shotgun (WGS) entry which is preliminary data.</text>
</comment>
<name>A0ACC1RP20_9HYPO</name>